<dbReference type="InterPro" id="IPR008634">
    <property type="entry name" value="Gas-vesicle_GvpO"/>
</dbReference>
<accession>A0ABW3DUZ6</accession>
<sequence length="133" mass="15180">MPARRRARGEQIVEVDVPDDLYEEEIDEEVIDEDEEPRRPGDGARRRLTAATVGRVAVREIAELTARETEGVTFVQPKEDGWLVGVEVVEDRRVPSSGDVLALYEVELDREGDLLSYRRTRRYRRGRGDSEGP</sequence>
<dbReference type="Proteomes" id="UP001597024">
    <property type="component" value="Unassembled WGS sequence"/>
</dbReference>
<evidence type="ECO:0000256" key="1">
    <source>
        <dbReference type="SAM" id="MobiDB-lite"/>
    </source>
</evidence>
<feature type="compositionally biased region" description="Acidic residues" evidence="1">
    <location>
        <begin position="26"/>
        <end position="35"/>
    </location>
</feature>
<feature type="region of interest" description="Disordered" evidence="1">
    <location>
        <begin position="26"/>
        <end position="46"/>
    </location>
</feature>
<gene>
    <name evidence="2" type="primary">gvpO</name>
    <name evidence="2" type="ORF">ACFQ08_24190</name>
</gene>
<reference evidence="3" key="1">
    <citation type="journal article" date="2019" name="Int. J. Syst. Evol. Microbiol.">
        <title>The Global Catalogue of Microorganisms (GCM) 10K type strain sequencing project: providing services to taxonomists for standard genome sequencing and annotation.</title>
        <authorList>
            <consortium name="The Broad Institute Genomics Platform"/>
            <consortium name="The Broad Institute Genome Sequencing Center for Infectious Disease"/>
            <person name="Wu L."/>
            <person name="Ma J."/>
        </authorList>
    </citation>
    <scope>NUCLEOTIDE SEQUENCE [LARGE SCALE GENOMIC DNA]</scope>
    <source>
        <strain evidence="3">CCUG 62974</strain>
    </source>
</reference>
<comment type="caution">
    <text evidence="2">The sequence shown here is derived from an EMBL/GenBank/DDBJ whole genome shotgun (WGS) entry which is preliminary data.</text>
</comment>
<name>A0ABW3DUZ6_9ACTN</name>
<evidence type="ECO:0000313" key="3">
    <source>
        <dbReference type="Proteomes" id="UP001597024"/>
    </source>
</evidence>
<keyword evidence="3" id="KW-1185">Reference proteome</keyword>
<organism evidence="2 3">
    <name type="scientific">Streptosporangium algeriense</name>
    <dbReference type="NCBI Taxonomy" id="1682748"/>
    <lineage>
        <taxon>Bacteria</taxon>
        <taxon>Bacillati</taxon>
        <taxon>Actinomycetota</taxon>
        <taxon>Actinomycetes</taxon>
        <taxon>Streptosporangiales</taxon>
        <taxon>Streptosporangiaceae</taxon>
        <taxon>Streptosporangium</taxon>
    </lineage>
</organism>
<protein>
    <submittedName>
        <fullName evidence="2">Gas vesicle protein GvpO</fullName>
    </submittedName>
</protein>
<proteinExistence type="predicted"/>
<evidence type="ECO:0000313" key="2">
    <source>
        <dbReference type="EMBL" id="MFD0887653.1"/>
    </source>
</evidence>
<feature type="compositionally biased region" description="Basic and acidic residues" evidence="1">
    <location>
        <begin position="36"/>
        <end position="45"/>
    </location>
</feature>
<dbReference type="Pfam" id="PF05800">
    <property type="entry name" value="GvpO"/>
    <property type="match status" value="1"/>
</dbReference>
<dbReference type="EMBL" id="JBHTHX010001009">
    <property type="protein sequence ID" value="MFD0887653.1"/>
    <property type="molecule type" value="Genomic_DNA"/>
</dbReference>